<keyword evidence="9" id="KW-1185">Reference proteome</keyword>
<dbReference type="GO" id="GO:0015990">
    <property type="term" value="P:electron transport coupled proton transport"/>
    <property type="evidence" value="ECO:0007669"/>
    <property type="project" value="TreeGrafter"/>
</dbReference>
<evidence type="ECO:0000256" key="4">
    <source>
        <dbReference type="ARBA" id="ARBA00023136"/>
    </source>
</evidence>
<dbReference type="CDD" id="cd00919">
    <property type="entry name" value="Heme_Cu_Oxidase_I"/>
    <property type="match status" value="1"/>
</dbReference>
<feature type="transmembrane region" description="Helical" evidence="6">
    <location>
        <begin position="150"/>
        <end position="167"/>
    </location>
</feature>
<dbReference type="SUPFAM" id="SSF81442">
    <property type="entry name" value="Cytochrome c oxidase subunit I-like"/>
    <property type="match status" value="1"/>
</dbReference>
<keyword evidence="5" id="KW-0679">Respiratory chain</keyword>
<feature type="transmembrane region" description="Helical" evidence="6">
    <location>
        <begin position="339"/>
        <end position="356"/>
    </location>
</feature>
<evidence type="ECO:0000256" key="3">
    <source>
        <dbReference type="ARBA" id="ARBA00022989"/>
    </source>
</evidence>
<feature type="transmembrane region" description="Helical" evidence="6">
    <location>
        <begin position="115"/>
        <end position="138"/>
    </location>
</feature>
<keyword evidence="5" id="KW-0349">Heme</keyword>
<keyword evidence="2 5" id="KW-0812">Transmembrane</keyword>
<evidence type="ECO:0000256" key="2">
    <source>
        <dbReference type="ARBA" id="ARBA00022692"/>
    </source>
</evidence>
<feature type="transmembrane region" description="Helical" evidence="6">
    <location>
        <begin position="258"/>
        <end position="280"/>
    </location>
</feature>
<evidence type="ECO:0000256" key="5">
    <source>
        <dbReference type="RuleBase" id="RU000370"/>
    </source>
</evidence>
<feature type="transmembrane region" description="Helical" evidence="6">
    <location>
        <begin position="476"/>
        <end position="503"/>
    </location>
</feature>
<sequence length="588" mass="65352">MVSVQTIPGLLIAGALLSVLVLVGVYRGSARRTVPDGGYARPGETATETAKPSGVLRWLTTVDHRDIGLMYIFFGTAAALWGGTDAMMARTELLTPAETIWGSETYNALFTTHGITMIFFFVVPVFTGIANYFLPVLIDADDMAFPRINAIAFWLLPPSFLLVRGGLLTEVFAKIVEPALGALVDPLFALRPVTLSWTMYAPLSYAQTNPQVDFVLLGLHLSGIATTLGAINFIVTIFTERGDGIDWANLDIFSWTMLTQSAIILFAFPLLGSALIMLLMDRNFGTTFFALEGGGPILWQHLFWFWGHPEVYILFLPATGLTSLILPKFAGRKLFGFKFIVYSTLAIGVMSFGVWAHHMFTTGLDPRIKVSFMAVTIAIAIPSAVKTFNWMTTMWEGAIKLTAPMVLLIGGIGTFIIGGVTGVFLASIPVDMAFQGTYYIVGHFHFIIMGIIAMAMLAASYYWYPILTRRMYDRRLAMAQALVLIVGVTITFSTQLLLGYLGMPRRYAEYPEQFTLLHQASTIGAYIMMTSVAMWAVNMVQSLRTGPIVMDADVWRLKETDQFTREWQWFERRLEERRGFDTNPSEDD</sequence>
<evidence type="ECO:0000256" key="6">
    <source>
        <dbReference type="SAM" id="Phobius"/>
    </source>
</evidence>
<dbReference type="Gene3D" id="1.20.210.10">
    <property type="entry name" value="Cytochrome c oxidase-like, subunit I domain"/>
    <property type="match status" value="1"/>
</dbReference>
<evidence type="ECO:0000259" key="7">
    <source>
        <dbReference type="PROSITE" id="PS50855"/>
    </source>
</evidence>
<dbReference type="GO" id="GO:0009060">
    <property type="term" value="P:aerobic respiration"/>
    <property type="evidence" value="ECO:0007669"/>
    <property type="project" value="InterPro"/>
</dbReference>
<feature type="transmembrane region" description="Helical" evidence="6">
    <location>
        <begin position="368"/>
        <end position="385"/>
    </location>
</feature>
<accession>A0A6B0GT30</accession>
<dbReference type="Proteomes" id="UP000451471">
    <property type="component" value="Unassembled WGS sequence"/>
</dbReference>
<feature type="transmembrane region" description="Helical" evidence="6">
    <location>
        <begin position="440"/>
        <end position="464"/>
    </location>
</feature>
<dbReference type="PROSITE" id="PS00077">
    <property type="entry name" value="COX1_CUB"/>
    <property type="match status" value="1"/>
</dbReference>
<evidence type="ECO:0000313" key="8">
    <source>
        <dbReference type="EMBL" id="MWG34858.1"/>
    </source>
</evidence>
<keyword evidence="5" id="KW-0249">Electron transport</keyword>
<dbReference type="PANTHER" id="PTHR10422">
    <property type="entry name" value="CYTOCHROME C OXIDASE SUBUNIT 1"/>
    <property type="match status" value="1"/>
</dbReference>
<keyword evidence="5" id="KW-0479">Metal-binding</keyword>
<name>A0A6B0GT30_9EURY</name>
<reference evidence="8 9" key="1">
    <citation type="submission" date="2019-12" db="EMBL/GenBank/DDBJ databases">
        <title>Halocatena pleomorpha gen. nov. sp. nov., an extremely halophilic archaeon of family Halobacteriaceae isolated from saltpan soil.</title>
        <authorList>
            <person name="Pal Y."/>
            <person name="Verma A."/>
            <person name="Krishnamurthi S."/>
            <person name="Kumar P."/>
        </authorList>
    </citation>
    <scope>NUCLEOTIDE SEQUENCE [LARGE SCALE GENOMIC DNA]</scope>
    <source>
        <strain evidence="8 9">JCM 16495</strain>
    </source>
</reference>
<feature type="transmembrane region" description="Helical" evidence="6">
    <location>
        <begin position="214"/>
        <end position="238"/>
    </location>
</feature>
<dbReference type="AlphaFoldDB" id="A0A6B0GT30"/>
<dbReference type="GO" id="GO:0004129">
    <property type="term" value="F:cytochrome-c oxidase activity"/>
    <property type="evidence" value="ECO:0007669"/>
    <property type="project" value="InterPro"/>
</dbReference>
<dbReference type="PANTHER" id="PTHR10422:SF18">
    <property type="entry name" value="CYTOCHROME C OXIDASE SUBUNIT 1"/>
    <property type="match status" value="1"/>
</dbReference>
<dbReference type="EMBL" id="WSZK01000015">
    <property type="protein sequence ID" value="MWG34858.1"/>
    <property type="molecule type" value="Genomic_DNA"/>
</dbReference>
<feature type="transmembrane region" description="Helical" evidence="6">
    <location>
        <begin position="406"/>
        <end position="428"/>
    </location>
</feature>
<gene>
    <name evidence="8" type="ORF">GQS65_10195</name>
</gene>
<dbReference type="GO" id="GO:0016020">
    <property type="term" value="C:membrane"/>
    <property type="evidence" value="ECO:0007669"/>
    <property type="project" value="UniProtKB-SubCell"/>
</dbReference>
<dbReference type="InterPro" id="IPR023615">
    <property type="entry name" value="Cyt_c_Oxase_su1_BS"/>
</dbReference>
<feature type="domain" description="Cytochrome oxidase subunit I profile" evidence="7">
    <location>
        <begin position="58"/>
        <end position="555"/>
    </location>
</feature>
<keyword evidence="5" id="KW-0813">Transport</keyword>
<feature type="transmembrane region" description="Helical" evidence="6">
    <location>
        <begin position="67"/>
        <end position="84"/>
    </location>
</feature>
<comment type="caution">
    <text evidence="8">The sequence shown here is derived from an EMBL/GenBank/DDBJ whole genome shotgun (WGS) entry which is preliminary data.</text>
</comment>
<dbReference type="GO" id="GO:0022904">
    <property type="term" value="P:respiratory electron transport chain"/>
    <property type="evidence" value="ECO:0007669"/>
    <property type="project" value="TreeGrafter"/>
</dbReference>
<feature type="transmembrane region" description="Helical" evidence="6">
    <location>
        <begin position="311"/>
        <end position="327"/>
    </location>
</feature>
<dbReference type="InterPro" id="IPR036927">
    <property type="entry name" value="Cyt_c_oxase-like_su1_sf"/>
</dbReference>
<protein>
    <submittedName>
        <fullName evidence="8">Cytochrome-c oxidase</fullName>
    </submittedName>
</protein>
<organism evidence="8 9">
    <name type="scientific">Halomarina oriensis</name>
    <dbReference type="NCBI Taxonomy" id="671145"/>
    <lineage>
        <taxon>Archaea</taxon>
        <taxon>Methanobacteriati</taxon>
        <taxon>Methanobacteriota</taxon>
        <taxon>Stenosarchaea group</taxon>
        <taxon>Halobacteria</taxon>
        <taxon>Halobacteriales</taxon>
        <taxon>Natronomonadaceae</taxon>
        <taxon>Halomarina</taxon>
    </lineage>
</organism>
<keyword evidence="4 6" id="KW-0472">Membrane</keyword>
<proteinExistence type="inferred from homology"/>
<feature type="transmembrane region" description="Helical" evidence="6">
    <location>
        <begin position="6"/>
        <end position="26"/>
    </location>
</feature>
<dbReference type="OrthoDB" id="33297at2157"/>
<dbReference type="GO" id="GO:0020037">
    <property type="term" value="F:heme binding"/>
    <property type="evidence" value="ECO:0007669"/>
    <property type="project" value="InterPro"/>
</dbReference>
<dbReference type="PRINTS" id="PR01165">
    <property type="entry name" value="CYCOXIDASEI"/>
</dbReference>
<feature type="transmembrane region" description="Helical" evidence="6">
    <location>
        <begin position="523"/>
        <end position="540"/>
    </location>
</feature>
<dbReference type="Pfam" id="PF00115">
    <property type="entry name" value="COX1"/>
    <property type="match status" value="1"/>
</dbReference>
<dbReference type="InterPro" id="IPR000883">
    <property type="entry name" value="Cyt_C_Oxase_1"/>
</dbReference>
<comment type="subcellular location">
    <subcellularLocation>
        <location evidence="1">Membrane</location>
        <topology evidence="1">Multi-pass membrane protein</topology>
    </subcellularLocation>
</comment>
<dbReference type="PROSITE" id="PS50855">
    <property type="entry name" value="COX1"/>
    <property type="match status" value="1"/>
</dbReference>
<dbReference type="InterPro" id="IPR023616">
    <property type="entry name" value="Cyt_c_oxase-like_su1_dom"/>
</dbReference>
<evidence type="ECO:0000313" key="9">
    <source>
        <dbReference type="Proteomes" id="UP000451471"/>
    </source>
</evidence>
<evidence type="ECO:0000256" key="1">
    <source>
        <dbReference type="ARBA" id="ARBA00004141"/>
    </source>
</evidence>
<keyword evidence="5" id="KW-0408">Iron</keyword>
<comment type="similarity">
    <text evidence="5">Belongs to the heme-copper respiratory oxidase family.</text>
</comment>
<keyword evidence="3 6" id="KW-1133">Transmembrane helix</keyword>
<dbReference type="RefSeq" id="WP_158204495.1">
    <property type="nucleotide sequence ID" value="NZ_WSZK01000015.1"/>
</dbReference>